<dbReference type="EMBL" id="LSTV01000002">
    <property type="protein sequence ID" value="OAH50397.1"/>
    <property type="molecule type" value="Genomic_DNA"/>
</dbReference>
<proteinExistence type="predicted"/>
<evidence type="ECO:0000256" key="1">
    <source>
        <dbReference type="SAM" id="Phobius"/>
    </source>
</evidence>
<evidence type="ECO:0000313" key="2">
    <source>
        <dbReference type="EMBL" id="OAH50397.1"/>
    </source>
</evidence>
<protein>
    <submittedName>
        <fullName evidence="2">Uncharacterized protein</fullName>
    </submittedName>
</protein>
<feature type="transmembrane region" description="Helical" evidence="1">
    <location>
        <begin position="37"/>
        <end position="55"/>
    </location>
</feature>
<reference evidence="2 3" key="1">
    <citation type="submission" date="2016-02" db="EMBL/GenBank/DDBJ databases">
        <authorList>
            <person name="Wen L."/>
            <person name="He K."/>
            <person name="Yang H."/>
        </authorList>
    </citation>
    <scope>NUCLEOTIDE SEQUENCE [LARGE SCALE GENOMIC DNA]</scope>
    <source>
        <strain evidence="2 3">CD11_3</strain>
    </source>
</reference>
<organism evidence="2 3">
    <name type="scientific">Microbacterium oleivorans</name>
    <dbReference type="NCBI Taxonomy" id="273677"/>
    <lineage>
        <taxon>Bacteria</taxon>
        <taxon>Bacillati</taxon>
        <taxon>Actinomycetota</taxon>
        <taxon>Actinomycetes</taxon>
        <taxon>Micrococcales</taxon>
        <taxon>Microbacteriaceae</taxon>
        <taxon>Microbacterium</taxon>
    </lineage>
</organism>
<dbReference type="AlphaFoldDB" id="A0A177KBF1"/>
<accession>A0A177KBF1</accession>
<keyword evidence="1" id="KW-0812">Transmembrane</keyword>
<name>A0A177KBF1_9MICO</name>
<feature type="transmembrane region" description="Helical" evidence="1">
    <location>
        <begin position="7"/>
        <end position="25"/>
    </location>
</feature>
<sequence length="69" mass="6891">MTMTGRARIIIGVLGGAVLVLSIVLDTAGSPGWSTAALRLLGVFLVIFALGAGMLPPPHASTPIGSHLG</sequence>
<dbReference type="RefSeq" id="WP_157532594.1">
    <property type="nucleotide sequence ID" value="NZ_LSTV01000002.1"/>
</dbReference>
<gene>
    <name evidence="2" type="ORF">AYL44_08030</name>
</gene>
<keyword evidence="1" id="KW-1133">Transmembrane helix</keyword>
<keyword evidence="1" id="KW-0472">Membrane</keyword>
<dbReference type="Proteomes" id="UP000076998">
    <property type="component" value="Unassembled WGS sequence"/>
</dbReference>
<comment type="caution">
    <text evidence="2">The sequence shown here is derived from an EMBL/GenBank/DDBJ whole genome shotgun (WGS) entry which is preliminary data.</text>
</comment>
<evidence type="ECO:0000313" key="3">
    <source>
        <dbReference type="Proteomes" id="UP000076998"/>
    </source>
</evidence>